<keyword evidence="2" id="KW-1185">Reference proteome</keyword>
<accession>A0AAV0WL68</accession>
<gene>
    <name evidence="1" type="ORF">MEUPH1_LOCUS12308</name>
</gene>
<proteinExistence type="predicted"/>
<reference evidence="1 2" key="1">
    <citation type="submission" date="2023-01" db="EMBL/GenBank/DDBJ databases">
        <authorList>
            <person name="Whitehead M."/>
        </authorList>
    </citation>
    <scope>NUCLEOTIDE SEQUENCE [LARGE SCALE GENOMIC DNA]</scope>
</reference>
<sequence>MNMIQVYTMVIQSISVLSKESRNFDNVVDNTNLFIDWANDEFIKNNLDYTVENCLPEKRNNKKKLMPGENTHDETPENSIFRFKTQVFNVVYDQVVSSLNNRFKSHGDLYKESSLLDPRYFKENLPENSFNWMSSKLPKFNSEITVCKLHSEMQDFIRKWPKLKLIVVSIELL</sequence>
<dbReference type="EMBL" id="CARXXK010000002">
    <property type="protein sequence ID" value="CAI6356590.1"/>
    <property type="molecule type" value="Genomic_DNA"/>
</dbReference>
<dbReference type="AlphaFoldDB" id="A0AAV0WL68"/>
<dbReference type="Proteomes" id="UP001160148">
    <property type="component" value="Unassembled WGS sequence"/>
</dbReference>
<protein>
    <submittedName>
        <fullName evidence="1">Uncharacterized protein</fullName>
    </submittedName>
</protein>
<name>A0AAV0WL68_9HEMI</name>
<organism evidence="1 2">
    <name type="scientific">Macrosiphum euphorbiae</name>
    <name type="common">potato aphid</name>
    <dbReference type="NCBI Taxonomy" id="13131"/>
    <lineage>
        <taxon>Eukaryota</taxon>
        <taxon>Metazoa</taxon>
        <taxon>Ecdysozoa</taxon>
        <taxon>Arthropoda</taxon>
        <taxon>Hexapoda</taxon>
        <taxon>Insecta</taxon>
        <taxon>Pterygota</taxon>
        <taxon>Neoptera</taxon>
        <taxon>Paraneoptera</taxon>
        <taxon>Hemiptera</taxon>
        <taxon>Sternorrhyncha</taxon>
        <taxon>Aphidomorpha</taxon>
        <taxon>Aphidoidea</taxon>
        <taxon>Aphididae</taxon>
        <taxon>Macrosiphini</taxon>
        <taxon>Macrosiphum</taxon>
    </lineage>
</organism>
<evidence type="ECO:0000313" key="2">
    <source>
        <dbReference type="Proteomes" id="UP001160148"/>
    </source>
</evidence>
<comment type="caution">
    <text evidence="1">The sequence shown here is derived from an EMBL/GenBank/DDBJ whole genome shotgun (WGS) entry which is preliminary data.</text>
</comment>
<evidence type="ECO:0000313" key="1">
    <source>
        <dbReference type="EMBL" id="CAI6356590.1"/>
    </source>
</evidence>